<organism evidence="5">
    <name type="scientific">Pelagomonas calceolata</name>
    <dbReference type="NCBI Taxonomy" id="35677"/>
    <lineage>
        <taxon>Eukaryota</taxon>
        <taxon>Sar</taxon>
        <taxon>Stramenopiles</taxon>
        <taxon>Ochrophyta</taxon>
        <taxon>Pelagophyceae</taxon>
        <taxon>Pelagomonadales</taxon>
        <taxon>Pelagomonadaceae</taxon>
        <taxon>Pelagomonas</taxon>
    </lineage>
</organism>
<dbReference type="AlphaFoldDB" id="A0A7S3ZWQ8"/>
<dbReference type="SMART" id="SM00248">
    <property type="entry name" value="ANK"/>
    <property type="match status" value="4"/>
</dbReference>
<dbReference type="Pfam" id="PF00023">
    <property type="entry name" value="Ank"/>
    <property type="match status" value="1"/>
</dbReference>
<keyword evidence="7" id="KW-1185">Reference proteome</keyword>
<protein>
    <submittedName>
        <fullName evidence="5">Uncharacterized protein</fullName>
    </submittedName>
</protein>
<dbReference type="InterPro" id="IPR002110">
    <property type="entry name" value="Ankyrin_rpt"/>
</dbReference>
<evidence type="ECO:0000256" key="4">
    <source>
        <dbReference type="SAM" id="MobiDB-lite"/>
    </source>
</evidence>
<dbReference type="EMBL" id="CAKKNE010000001">
    <property type="protein sequence ID" value="CAH0365338.1"/>
    <property type="molecule type" value="Genomic_DNA"/>
</dbReference>
<keyword evidence="2 3" id="KW-0040">ANK repeat</keyword>
<dbReference type="Proteomes" id="UP000789595">
    <property type="component" value="Unassembled WGS sequence"/>
</dbReference>
<evidence type="ECO:0000313" key="5">
    <source>
        <dbReference type="EMBL" id="CAE0696500.1"/>
    </source>
</evidence>
<proteinExistence type="predicted"/>
<sequence>MDPRLRAPALKGDVEALTTALNAGADPNKRDEDGYAPLLYAASNGHARCIDVLRRHGADVNAAARCGRTPLNTAAAGGHTEAIKILIKAGALVDWRESWNGSSFATALHWAARLGTASAVQALLKAGADVDADNATRRVVRAVTLANVAGESSSSDDDDEEEVQDDDSAVESVGSSIRLEVVRGSFTPLDEAVRRFGSKPNRVIPTLVAAGCTIKLEHAETVPYLRQVLECGGFAQYERAHRRRLAWILGRGTRVPAELLPTIIDFWAHVGWYAVPHLRPGS</sequence>
<evidence type="ECO:0000256" key="3">
    <source>
        <dbReference type="PROSITE-ProRule" id="PRU00023"/>
    </source>
</evidence>
<evidence type="ECO:0000313" key="7">
    <source>
        <dbReference type="Proteomes" id="UP000789595"/>
    </source>
</evidence>
<dbReference type="SUPFAM" id="SSF48403">
    <property type="entry name" value="Ankyrin repeat"/>
    <property type="match status" value="1"/>
</dbReference>
<dbReference type="EMBL" id="HBIW01013895">
    <property type="protein sequence ID" value="CAE0696500.1"/>
    <property type="molecule type" value="Transcribed_RNA"/>
</dbReference>
<dbReference type="OrthoDB" id="75503at2759"/>
<reference evidence="6" key="2">
    <citation type="submission" date="2021-11" db="EMBL/GenBank/DDBJ databases">
        <authorList>
            <consortium name="Genoscope - CEA"/>
            <person name="William W."/>
        </authorList>
    </citation>
    <scope>NUCLEOTIDE SEQUENCE</scope>
</reference>
<feature type="repeat" description="ANK" evidence="3">
    <location>
        <begin position="66"/>
        <end position="98"/>
    </location>
</feature>
<dbReference type="PANTHER" id="PTHR24171:SF8">
    <property type="entry name" value="BRCA1-ASSOCIATED RING DOMAIN PROTEIN 1"/>
    <property type="match status" value="1"/>
</dbReference>
<dbReference type="PRINTS" id="PR01415">
    <property type="entry name" value="ANKYRIN"/>
</dbReference>
<evidence type="ECO:0000313" key="6">
    <source>
        <dbReference type="EMBL" id="CAH0365338.1"/>
    </source>
</evidence>
<dbReference type="InterPro" id="IPR036770">
    <property type="entry name" value="Ankyrin_rpt-contain_sf"/>
</dbReference>
<dbReference type="PROSITE" id="PS50088">
    <property type="entry name" value="ANK_REPEAT"/>
    <property type="match status" value="3"/>
</dbReference>
<gene>
    <name evidence="5" type="ORF">PCAL00307_LOCUS11936</name>
    <name evidence="6" type="ORF">PECAL_1P17750</name>
</gene>
<evidence type="ECO:0000256" key="2">
    <source>
        <dbReference type="ARBA" id="ARBA00023043"/>
    </source>
</evidence>
<dbReference type="Pfam" id="PF12796">
    <property type="entry name" value="Ank_2"/>
    <property type="match status" value="1"/>
</dbReference>
<feature type="compositionally biased region" description="Acidic residues" evidence="4">
    <location>
        <begin position="154"/>
        <end position="169"/>
    </location>
</feature>
<dbReference type="PROSITE" id="PS50297">
    <property type="entry name" value="ANK_REP_REGION"/>
    <property type="match status" value="3"/>
</dbReference>
<evidence type="ECO:0000256" key="1">
    <source>
        <dbReference type="ARBA" id="ARBA00022737"/>
    </source>
</evidence>
<dbReference type="GO" id="GO:0085020">
    <property type="term" value="P:protein K6-linked ubiquitination"/>
    <property type="evidence" value="ECO:0007669"/>
    <property type="project" value="TreeGrafter"/>
</dbReference>
<reference evidence="5" key="1">
    <citation type="submission" date="2021-01" db="EMBL/GenBank/DDBJ databases">
        <authorList>
            <person name="Corre E."/>
            <person name="Pelletier E."/>
            <person name="Niang G."/>
            <person name="Scheremetjew M."/>
            <person name="Finn R."/>
            <person name="Kale V."/>
            <person name="Holt S."/>
            <person name="Cochrane G."/>
            <person name="Meng A."/>
            <person name="Brown T."/>
            <person name="Cohen L."/>
        </authorList>
    </citation>
    <scope>NUCLEOTIDE SEQUENCE</scope>
    <source>
        <strain evidence="5">CCMP1756</strain>
    </source>
</reference>
<name>A0A7S3ZWQ8_9STRA</name>
<feature type="repeat" description="ANK" evidence="3">
    <location>
        <begin position="103"/>
        <end position="135"/>
    </location>
</feature>
<dbReference type="Gene3D" id="1.25.40.20">
    <property type="entry name" value="Ankyrin repeat-containing domain"/>
    <property type="match status" value="2"/>
</dbReference>
<keyword evidence="1" id="KW-0677">Repeat</keyword>
<dbReference type="PANTHER" id="PTHR24171">
    <property type="entry name" value="ANKYRIN REPEAT DOMAIN-CONTAINING PROTEIN 39-RELATED"/>
    <property type="match status" value="1"/>
</dbReference>
<dbReference type="GO" id="GO:0004842">
    <property type="term" value="F:ubiquitin-protein transferase activity"/>
    <property type="evidence" value="ECO:0007669"/>
    <property type="project" value="TreeGrafter"/>
</dbReference>
<feature type="region of interest" description="Disordered" evidence="4">
    <location>
        <begin position="150"/>
        <end position="172"/>
    </location>
</feature>
<accession>A0A7S3ZWQ8</accession>
<feature type="repeat" description="ANK" evidence="3">
    <location>
        <begin position="33"/>
        <end position="65"/>
    </location>
</feature>